<keyword evidence="14" id="KW-1185">Reference proteome</keyword>
<evidence type="ECO:0000256" key="1">
    <source>
        <dbReference type="ARBA" id="ARBA00001970"/>
    </source>
</evidence>
<dbReference type="EMBL" id="KZ857388">
    <property type="protein sequence ID" value="RDX53061.1"/>
    <property type="molecule type" value="Genomic_DNA"/>
</dbReference>
<dbReference type="Proteomes" id="UP000256964">
    <property type="component" value="Unassembled WGS sequence"/>
</dbReference>
<protein>
    <submittedName>
        <fullName evidence="13">COX15-CtaA-domain-containing protein</fullName>
    </submittedName>
</protein>
<evidence type="ECO:0000256" key="2">
    <source>
        <dbReference type="ARBA" id="ARBA00004141"/>
    </source>
</evidence>
<keyword evidence="4" id="KW-0479">Metal-binding</keyword>
<feature type="transmembrane region" description="Helical" evidence="12">
    <location>
        <begin position="251"/>
        <end position="276"/>
    </location>
</feature>
<feature type="transmembrane region" description="Helical" evidence="12">
    <location>
        <begin position="183"/>
        <end position="201"/>
    </location>
</feature>
<keyword evidence="6" id="KW-0560">Oxidoreductase</keyword>
<dbReference type="InterPro" id="IPR023754">
    <property type="entry name" value="HemeA_Synthase_type2"/>
</dbReference>
<organism evidence="13 14">
    <name type="scientific">Lentinus brumalis</name>
    <dbReference type="NCBI Taxonomy" id="2498619"/>
    <lineage>
        <taxon>Eukaryota</taxon>
        <taxon>Fungi</taxon>
        <taxon>Dikarya</taxon>
        <taxon>Basidiomycota</taxon>
        <taxon>Agaricomycotina</taxon>
        <taxon>Agaricomycetes</taxon>
        <taxon>Polyporales</taxon>
        <taxon>Polyporaceae</taxon>
        <taxon>Lentinus</taxon>
    </lineage>
</organism>
<keyword evidence="8" id="KW-0350">Heme biosynthesis</keyword>
<dbReference type="HAMAP" id="MF_01665">
    <property type="entry name" value="HemeA_synth_type2"/>
    <property type="match status" value="1"/>
</dbReference>
<accession>A0A371DKK5</accession>
<evidence type="ECO:0000313" key="13">
    <source>
        <dbReference type="EMBL" id="RDX53061.1"/>
    </source>
</evidence>
<dbReference type="Pfam" id="PF02628">
    <property type="entry name" value="COX15-CtaA"/>
    <property type="match status" value="1"/>
</dbReference>
<evidence type="ECO:0000256" key="8">
    <source>
        <dbReference type="ARBA" id="ARBA00023133"/>
    </source>
</evidence>
<keyword evidence="9 12" id="KW-0472">Membrane</keyword>
<dbReference type="OrthoDB" id="1726137at2759"/>
<dbReference type="PANTHER" id="PTHR23289:SF2">
    <property type="entry name" value="CYTOCHROME C OXIDASE ASSEMBLY PROTEIN COX15 HOMOLOG"/>
    <property type="match status" value="1"/>
</dbReference>
<dbReference type="GO" id="GO:0016653">
    <property type="term" value="F:oxidoreductase activity, acting on NAD(P)H, heme protein as acceptor"/>
    <property type="evidence" value="ECO:0007669"/>
    <property type="project" value="TreeGrafter"/>
</dbReference>
<gene>
    <name evidence="13" type="ORF">OH76DRAFT_1399654</name>
</gene>
<dbReference type="GO" id="GO:0120547">
    <property type="term" value="F:heme A synthase activity"/>
    <property type="evidence" value="ECO:0007669"/>
    <property type="project" value="UniProtKB-EC"/>
</dbReference>
<dbReference type="STRING" id="139420.A0A371DKK5"/>
<comment type="subcellular location">
    <subcellularLocation>
        <location evidence="2">Membrane</location>
        <topology evidence="2">Multi-pass membrane protein</topology>
    </subcellularLocation>
</comment>
<dbReference type="AlphaFoldDB" id="A0A371DKK5"/>
<evidence type="ECO:0000256" key="3">
    <source>
        <dbReference type="ARBA" id="ARBA00022692"/>
    </source>
</evidence>
<evidence type="ECO:0000256" key="12">
    <source>
        <dbReference type="SAM" id="Phobius"/>
    </source>
</evidence>
<comment type="catalytic activity">
    <reaction evidence="11">
        <text>Fe(II)-heme o + 2 A + H2O = Fe(II)-heme a + 2 AH2</text>
        <dbReference type="Rhea" id="RHEA:63388"/>
        <dbReference type="ChEBI" id="CHEBI:13193"/>
        <dbReference type="ChEBI" id="CHEBI:15377"/>
        <dbReference type="ChEBI" id="CHEBI:17499"/>
        <dbReference type="ChEBI" id="CHEBI:60530"/>
        <dbReference type="ChEBI" id="CHEBI:61715"/>
        <dbReference type="EC" id="1.17.99.9"/>
    </reaction>
    <physiologicalReaction direction="left-to-right" evidence="11">
        <dbReference type="Rhea" id="RHEA:63389"/>
    </physiologicalReaction>
</comment>
<comment type="cofactor">
    <cofactor evidence="1">
        <name>heme b</name>
        <dbReference type="ChEBI" id="CHEBI:60344"/>
    </cofactor>
</comment>
<evidence type="ECO:0000256" key="5">
    <source>
        <dbReference type="ARBA" id="ARBA00022989"/>
    </source>
</evidence>
<feature type="transmembrane region" description="Helical" evidence="12">
    <location>
        <begin position="388"/>
        <end position="408"/>
    </location>
</feature>
<keyword evidence="5 12" id="KW-1133">Transmembrane helix</keyword>
<feature type="transmembrane region" description="Helical" evidence="12">
    <location>
        <begin position="213"/>
        <end position="231"/>
    </location>
</feature>
<name>A0A371DKK5_9APHY</name>
<dbReference type="GO" id="GO:0046872">
    <property type="term" value="F:metal ion binding"/>
    <property type="evidence" value="ECO:0007669"/>
    <property type="project" value="UniProtKB-KW"/>
</dbReference>
<feature type="transmembrane region" description="Helical" evidence="12">
    <location>
        <begin position="448"/>
        <end position="468"/>
    </location>
</feature>
<evidence type="ECO:0000256" key="4">
    <source>
        <dbReference type="ARBA" id="ARBA00022723"/>
    </source>
</evidence>
<comment type="pathway">
    <text evidence="10">Porphyrin-containing compound metabolism; heme A biosynthesis; heme A from heme O: step 1/1.</text>
</comment>
<dbReference type="GO" id="GO:0006784">
    <property type="term" value="P:heme A biosynthetic process"/>
    <property type="evidence" value="ECO:0007669"/>
    <property type="project" value="InterPro"/>
</dbReference>
<evidence type="ECO:0000313" key="14">
    <source>
        <dbReference type="Proteomes" id="UP000256964"/>
    </source>
</evidence>
<sequence length="490" mass="53461">MFAGLCARGVALECRAHLPRQGLGSLRFLHQTPLKPSSFPSLSRASAWSLKKPALWSPSRNFALRAAAPRRAFDPRFFSSNAAEVPANELPVLSPPSVGGWLLGSSLLVFAVIVVGGVTRLTESGLSITEWKPISGILPPLTHAQWNEEFEKYKATPEFKLLNHSMSLHEFKEIFYMEWGHRVLGRIIGIGFVVPLAYFALRKRLTATLPKNLVGMALLIGAQGALGWYMVKSGLEDSLMETPGAVPRVSQYRLAAHLGTAFVLYAGMFGTGLSVLMDWRYAKKGSWSGLTDGAKWNEILSNPSVKRFARNSKLLTGLVFLTALSGAFVAGLDAGLLYNEFPLMGGRLAPPSDELFDPAYAKSPDRSDLWWRNIFENPTTVQFDHRCLAITTYVATAALYASTFNPALRFVLPPLAKRMATAAFAMANVQVLLGISTLLYLVPIPLAAAHQAGSVALLTTLIHLVVALRRPGQAARAWRQALQNGKKGVH</sequence>
<dbReference type="InterPro" id="IPR003780">
    <property type="entry name" value="COX15/CtaA_fam"/>
</dbReference>
<feature type="transmembrane region" description="Helical" evidence="12">
    <location>
        <begin position="420"/>
        <end position="442"/>
    </location>
</feature>
<evidence type="ECO:0000256" key="9">
    <source>
        <dbReference type="ARBA" id="ARBA00023136"/>
    </source>
</evidence>
<evidence type="ECO:0000256" key="6">
    <source>
        <dbReference type="ARBA" id="ARBA00023002"/>
    </source>
</evidence>
<feature type="transmembrane region" description="Helical" evidence="12">
    <location>
        <begin position="314"/>
        <end position="338"/>
    </location>
</feature>
<keyword evidence="7" id="KW-0408">Iron</keyword>
<evidence type="ECO:0000256" key="11">
    <source>
        <dbReference type="ARBA" id="ARBA00048044"/>
    </source>
</evidence>
<proteinExistence type="inferred from homology"/>
<dbReference type="PANTHER" id="PTHR23289">
    <property type="entry name" value="CYTOCHROME C OXIDASE ASSEMBLY PROTEIN COX15"/>
    <property type="match status" value="1"/>
</dbReference>
<keyword evidence="3 12" id="KW-0812">Transmembrane</keyword>
<evidence type="ECO:0000256" key="10">
    <source>
        <dbReference type="ARBA" id="ARBA00044501"/>
    </source>
</evidence>
<dbReference type="GO" id="GO:0005743">
    <property type="term" value="C:mitochondrial inner membrane"/>
    <property type="evidence" value="ECO:0007669"/>
    <property type="project" value="TreeGrafter"/>
</dbReference>
<evidence type="ECO:0000256" key="7">
    <source>
        <dbReference type="ARBA" id="ARBA00023004"/>
    </source>
</evidence>
<reference evidence="13 14" key="1">
    <citation type="journal article" date="2018" name="Biotechnol. Biofuels">
        <title>Integrative visual omics of the white-rot fungus Polyporus brumalis exposes the biotechnological potential of its oxidative enzymes for delignifying raw plant biomass.</title>
        <authorList>
            <person name="Miyauchi S."/>
            <person name="Rancon A."/>
            <person name="Drula E."/>
            <person name="Hage H."/>
            <person name="Chaduli D."/>
            <person name="Favel A."/>
            <person name="Grisel S."/>
            <person name="Henrissat B."/>
            <person name="Herpoel-Gimbert I."/>
            <person name="Ruiz-Duenas F.J."/>
            <person name="Chevret D."/>
            <person name="Hainaut M."/>
            <person name="Lin J."/>
            <person name="Wang M."/>
            <person name="Pangilinan J."/>
            <person name="Lipzen A."/>
            <person name="Lesage-Meessen L."/>
            <person name="Navarro D."/>
            <person name="Riley R."/>
            <person name="Grigoriev I.V."/>
            <person name="Zhou S."/>
            <person name="Raouche S."/>
            <person name="Rosso M.N."/>
        </authorList>
    </citation>
    <scope>NUCLEOTIDE SEQUENCE [LARGE SCALE GENOMIC DNA]</scope>
    <source>
        <strain evidence="13 14">BRFM 1820</strain>
    </source>
</reference>